<keyword evidence="4" id="KW-1185">Reference proteome</keyword>
<dbReference type="InterPro" id="IPR051540">
    <property type="entry name" value="S-2-haloacid_dehalogenase"/>
</dbReference>
<dbReference type="InterPro" id="IPR023198">
    <property type="entry name" value="PGP-like_dom2"/>
</dbReference>
<keyword evidence="1 3" id="KW-0378">Hydrolase</keyword>
<evidence type="ECO:0000256" key="1">
    <source>
        <dbReference type="ARBA" id="ARBA00022801"/>
    </source>
</evidence>
<dbReference type="VEuPathDB" id="TrichDB:TRFO_43185"/>
<dbReference type="EMBL" id="MLAK01000433">
    <property type="protein sequence ID" value="OHT13997.1"/>
    <property type="molecule type" value="Genomic_DNA"/>
</dbReference>
<name>A0A1J4KWT2_9EUKA</name>
<feature type="chain" id="PRO_5011978026" evidence="2">
    <location>
        <begin position="19"/>
        <end position="240"/>
    </location>
</feature>
<evidence type="ECO:0000313" key="3">
    <source>
        <dbReference type="EMBL" id="OHT13997.1"/>
    </source>
</evidence>
<keyword evidence="2" id="KW-0732">Signal</keyword>
<sequence length="240" mass="28145">MLLSFLFLFASSKKTYLTFDVYGTLLNISTVEIEVRKMAEECNVDPFDAYSTYKNYADIVCYGEDYSDFDETLRKALFWTDLKLKTNNSCFVNNSERLINVFKNFKPFPETLATLQEMKNRGYEIYIMSNSANIVMDENRKALGDLFGDHVFLAQYAKAYKPQLQFFQYVHEKLDFDHNNHTHIAQGFWSDIMPASLMKWENKIWVNRKHTLPSSKFEPFIEVSTLDQALEYLPPVENTD</sequence>
<dbReference type="Proteomes" id="UP000179807">
    <property type="component" value="Unassembled WGS sequence"/>
</dbReference>
<dbReference type="Gene3D" id="1.10.150.240">
    <property type="entry name" value="Putative phosphatase, domain 2"/>
    <property type="match status" value="1"/>
</dbReference>
<dbReference type="GO" id="GO:0016787">
    <property type="term" value="F:hydrolase activity"/>
    <property type="evidence" value="ECO:0007669"/>
    <property type="project" value="UniProtKB-KW"/>
</dbReference>
<comment type="caution">
    <text evidence="3">The sequence shown here is derived from an EMBL/GenBank/DDBJ whole genome shotgun (WGS) entry which is preliminary data.</text>
</comment>
<dbReference type="RefSeq" id="XP_068367133.1">
    <property type="nucleotide sequence ID" value="XM_068514668.1"/>
</dbReference>
<gene>
    <name evidence="3" type="ORF">TRFO_43185</name>
</gene>
<protein>
    <submittedName>
        <fullName evidence="3">HAD superfamily hydrolase</fullName>
    </submittedName>
</protein>
<dbReference type="InterPro" id="IPR023214">
    <property type="entry name" value="HAD_sf"/>
</dbReference>
<dbReference type="Pfam" id="PF00702">
    <property type="entry name" value="Hydrolase"/>
    <property type="match status" value="1"/>
</dbReference>
<dbReference type="SUPFAM" id="SSF56784">
    <property type="entry name" value="HAD-like"/>
    <property type="match status" value="1"/>
</dbReference>
<organism evidence="3 4">
    <name type="scientific">Tritrichomonas foetus</name>
    <dbReference type="NCBI Taxonomy" id="1144522"/>
    <lineage>
        <taxon>Eukaryota</taxon>
        <taxon>Metamonada</taxon>
        <taxon>Parabasalia</taxon>
        <taxon>Tritrichomonadida</taxon>
        <taxon>Tritrichomonadidae</taxon>
        <taxon>Tritrichomonas</taxon>
    </lineage>
</organism>
<dbReference type="InterPro" id="IPR036412">
    <property type="entry name" value="HAD-like_sf"/>
</dbReference>
<dbReference type="AlphaFoldDB" id="A0A1J4KWT2"/>
<dbReference type="PANTHER" id="PTHR43316">
    <property type="entry name" value="HYDROLASE, HALOACID DELAHOGENASE-RELATED"/>
    <property type="match status" value="1"/>
</dbReference>
<evidence type="ECO:0000256" key="2">
    <source>
        <dbReference type="SAM" id="SignalP"/>
    </source>
</evidence>
<dbReference type="GeneID" id="94849372"/>
<dbReference type="Gene3D" id="3.40.50.1000">
    <property type="entry name" value="HAD superfamily/HAD-like"/>
    <property type="match status" value="1"/>
</dbReference>
<accession>A0A1J4KWT2</accession>
<dbReference type="PANTHER" id="PTHR43316:SF3">
    <property type="entry name" value="HALOACID DEHALOGENASE, TYPE II (AFU_ORTHOLOGUE AFUA_2G07750)-RELATED"/>
    <property type="match status" value="1"/>
</dbReference>
<feature type="signal peptide" evidence="2">
    <location>
        <begin position="1"/>
        <end position="18"/>
    </location>
</feature>
<proteinExistence type="predicted"/>
<evidence type="ECO:0000313" key="4">
    <source>
        <dbReference type="Proteomes" id="UP000179807"/>
    </source>
</evidence>
<dbReference type="OrthoDB" id="444127at2759"/>
<reference evidence="3" key="1">
    <citation type="submission" date="2016-10" db="EMBL/GenBank/DDBJ databases">
        <authorList>
            <person name="Benchimol M."/>
            <person name="Almeida L.G."/>
            <person name="Vasconcelos A.T."/>
            <person name="Perreira-Neves A."/>
            <person name="Rosa I.A."/>
            <person name="Tasca T."/>
            <person name="Bogo M.R."/>
            <person name="de Souza W."/>
        </authorList>
    </citation>
    <scope>NUCLEOTIDE SEQUENCE [LARGE SCALE GENOMIC DNA]</scope>
    <source>
        <strain evidence="3">K</strain>
    </source>
</reference>